<sequence>MNDLLQPHIRCGIKDAAKYAILPGDPKRVDKIKEFLTNVHEIAFNREHKSISGYYKGVKVMAVSTGMGGASTGIAVEELHRIGVEAMIRIGSCGALDSKIQLGDLILVNGAVRDDGASKAYIEEIYPAIPDFELLLNTVLCAKEKGYRIHIGKARSHDSFYTDREDEIDKYWSSKGILCADMETAALFTIGGLRGVKTASILNTVVTYKDDLSSQINNYVDGENAMIEGEKNEIITALEAIVKMDKK</sequence>
<dbReference type="CDD" id="cd17767">
    <property type="entry name" value="UP_EcUdp-like"/>
    <property type="match status" value="1"/>
</dbReference>
<protein>
    <recommendedName>
        <fullName evidence="3">Uridine phosphorylase</fullName>
        <ecNumber evidence="2">2.4.2.3</ecNumber>
    </recommendedName>
</protein>
<evidence type="ECO:0000256" key="2">
    <source>
        <dbReference type="ARBA" id="ARBA00011888"/>
    </source>
</evidence>
<dbReference type="GO" id="GO:0005829">
    <property type="term" value="C:cytosol"/>
    <property type="evidence" value="ECO:0007669"/>
    <property type="project" value="TreeGrafter"/>
</dbReference>
<dbReference type="STRING" id="169679.CSACC_21600"/>
<dbReference type="PANTHER" id="PTHR43691">
    <property type="entry name" value="URIDINE PHOSPHORYLASE"/>
    <property type="match status" value="1"/>
</dbReference>
<dbReference type="RefSeq" id="WP_077866133.1">
    <property type="nucleotide sequence ID" value="NZ_LZYZ01000006.1"/>
</dbReference>
<dbReference type="SUPFAM" id="SSF53167">
    <property type="entry name" value="Purine and uridine phosphorylases"/>
    <property type="match status" value="1"/>
</dbReference>
<evidence type="ECO:0000259" key="7">
    <source>
        <dbReference type="Pfam" id="PF01048"/>
    </source>
</evidence>
<evidence type="ECO:0000313" key="8">
    <source>
        <dbReference type="EMBL" id="OOM10425.1"/>
    </source>
</evidence>
<dbReference type="InterPro" id="IPR000845">
    <property type="entry name" value="Nucleoside_phosphorylase_d"/>
</dbReference>
<dbReference type="AlphaFoldDB" id="A0A1S8N1W3"/>
<proteinExistence type="inferred from homology"/>
<dbReference type="InterPro" id="IPR035994">
    <property type="entry name" value="Nucleoside_phosphorylase_sf"/>
</dbReference>
<organism evidence="8 9">
    <name type="scientific">Clostridium saccharobutylicum</name>
    <dbReference type="NCBI Taxonomy" id="169679"/>
    <lineage>
        <taxon>Bacteria</taxon>
        <taxon>Bacillati</taxon>
        <taxon>Bacillota</taxon>
        <taxon>Clostridia</taxon>
        <taxon>Eubacteriales</taxon>
        <taxon>Clostridiaceae</taxon>
        <taxon>Clostridium</taxon>
    </lineage>
</organism>
<evidence type="ECO:0000256" key="1">
    <source>
        <dbReference type="ARBA" id="ARBA00010456"/>
    </source>
</evidence>
<evidence type="ECO:0000256" key="6">
    <source>
        <dbReference type="ARBA" id="ARBA00048447"/>
    </source>
</evidence>
<dbReference type="EMBL" id="LZYZ01000006">
    <property type="protein sequence ID" value="OOM10425.1"/>
    <property type="molecule type" value="Genomic_DNA"/>
</dbReference>
<keyword evidence="4 8" id="KW-0328">Glycosyltransferase</keyword>
<dbReference type="Proteomes" id="UP000191154">
    <property type="component" value="Unassembled WGS sequence"/>
</dbReference>
<reference evidence="8 9" key="1">
    <citation type="submission" date="2016-05" db="EMBL/GenBank/DDBJ databases">
        <title>Microbial solvent formation.</title>
        <authorList>
            <person name="Poehlein A."/>
            <person name="Montoya Solano J.D."/>
            <person name="Flitsch S."/>
            <person name="Krabben P."/>
            <person name="Duerre P."/>
            <person name="Daniel R."/>
        </authorList>
    </citation>
    <scope>NUCLEOTIDE SEQUENCE [LARGE SCALE GENOMIC DNA]</scope>
    <source>
        <strain evidence="8 9">L1-8</strain>
    </source>
</reference>
<evidence type="ECO:0000256" key="4">
    <source>
        <dbReference type="ARBA" id="ARBA00022676"/>
    </source>
</evidence>
<comment type="catalytic activity">
    <reaction evidence="6">
        <text>uridine + phosphate = alpha-D-ribose 1-phosphate + uracil</text>
        <dbReference type="Rhea" id="RHEA:24388"/>
        <dbReference type="ChEBI" id="CHEBI:16704"/>
        <dbReference type="ChEBI" id="CHEBI:17568"/>
        <dbReference type="ChEBI" id="CHEBI:43474"/>
        <dbReference type="ChEBI" id="CHEBI:57720"/>
        <dbReference type="EC" id="2.4.2.3"/>
    </reaction>
</comment>
<comment type="caution">
    <text evidence="8">The sequence shown here is derived from an EMBL/GenBank/DDBJ whole genome shotgun (WGS) entry which is preliminary data.</text>
</comment>
<dbReference type="GO" id="GO:0009164">
    <property type="term" value="P:nucleoside catabolic process"/>
    <property type="evidence" value="ECO:0007669"/>
    <property type="project" value="UniProtKB-ARBA"/>
</dbReference>
<evidence type="ECO:0000256" key="5">
    <source>
        <dbReference type="ARBA" id="ARBA00022679"/>
    </source>
</evidence>
<evidence type="ECO:0000313" key="9">
    <source>
        <dbReference type="Proteomes" id="UP000191154"/>
    </source>
</evidence>
<dbReference type="GO" id="GO:0004850">
    <property type="term" value="F:uridine phosphorylase activity"/>
    <property type="evidence" value="ECO:0007669"/>
    <property type="project" value="UniProtKB-EC"/>
</dbReference>
<keyword evidence="5 8" id="KW-0808">Transferase</keyword>
<dbReference type="InterPro" id="IPR018016">
    <property type="entry name" value="Nucleoside_phosphorylase_CS"/>
</dbReference>
<evidence type="ECO:0000256" key="3">
    <source>
        <dbReference type="ARBA" id="ARBA00021980"/>
    </source>
</evidence>
<dbReference type="Pfam" id="PF01048">
    <property type="entry name" value="PNP_UDP_1"/>
    <property type="match status" value="1"/>
</dbReference>
<gene>
    <name evidence="8" type="primary">udp_1</name>
    <name evidence="8" type="ORF">CLOSAC_30460</name>
</gene>
<dbReference type="Gene3D" id="3.40.50.1580">
    <property type="entry name" value="Nucleoside phosphorylase domain"/>
    <property type="match status" value="1"/>
</dbReference>
<name>A0A1S8N1W3_CLOSA</name>
<dbReference type="EC" id="2.4.2.3" evidence="2"/>
<feature type="domain" description="Nucleoside phosphorylase" evidence="7">
    <location>
        <begin position="18"/>
        <end position="202"/>
    </location>
</feature>
<comment type="similarity">
    <text evidence="1">Belongs to the PNP/UDP phosphorylase family.</text>
</comment>
<dbReference type="PROSITE" id="PS01232">
    <property type="entry name" value="PNP_UDP_1"/>
    <property type="match status" value="1"/>
</dbReference>
<accession>A0A1S8N1W3</accession>
<dbReference type="PANTHER" id="PTHR43691:SF11">
    <property type="entry name" value="FI09636P-RELATED"/>
    <property type="match status" value="1"/>
</dbReference>